<name>A0A9K3KSA2_9STRA</name>
<proteinExistence type="predicted"/>
<feature type="compositionally biased region" description="Polar residues" evidence="1">
    <location>
        <begin position="7"/>
        <end position="21"/>
    </location>
</feature>
<organism evidence="2 3">
    <name type="scientific">Nitzschia inconspicua</name>
    <dbReference type="NCBI Taxonomy" id="303405"/>
    <lineage>
        <taxon>Eukaryota</taxon>
        <taxon>Sar</taxon>
        <taxon>Stramenopiles</taxon>
        <taxon>Ochrophyta</taxon>
        <taxon>Bacillariophyta</taxon>
        <taxon>Bacillariophyceae</taxon>
        <taxon>Bacillariophycidae</taxon>
        <taxon>Bacillariales</taxon>
        <taxon>Bacillariaceae</taxon>
        <taxon>Nitzschia</taxon>
    </lineage>
</organism>
<evidence type="ECO:0000256" key="1">
    <source>
        <dbReference type="SAM" id="MobiDB-lite"/>
    </source>
</evidence>
<accession>A0A9K3KSA2</accession>
<dbReference type="OrthoDB" id="52164at2759"/>
<dbReference type="EMBL" id="JAGRRH010000019">
    <property type="protein sequence ID" value="KAG7348998.1"/>
    <property type="molecule type" value="Genomic_DNA"/>
</dbReference>
<keyword evidence="3" id="KW-1185">Reference proteome</keyword>
<evidence type="ECO:0000313" key="3">
    <source>
        <dbReference type="Proteomes" id="UP000693970"/>
    </source>
</evidence>
<protein>
    <submittedName>
        <fullName evidence="2">Uncharacterized protein</fullName>
    </submittedName>
</protein>
<reference evidence="2" key="2">
    <citation type="submission" date="2021-04" db="EMBL/GenBank/DDBJ databases">
        <authorList>
            <person name="Podell S."/>
        </authorList>
    </citation>
    <scope>NUCLEOTIDE SEQUENCE</scope>
    <source>
        <strain evidence="2">Hildebrandi</strain>
    </source>
</reference>
<gene>
    <name evidence="2" type="ORF">IV203_011595</name>
</gene>
<feature type="region of interest" description="Disordered" evidence="1">
    <location>
        <begin position="1"/>
        <end position="45"/>
    </location>
</feature>
<comment type="caution">
    <text evidence="2">The sequence shown here is derived from an EMBL/GenBank/DDBJ whole genome shotgun (WGS) entry which is preliminary data.</text>
</comment>
<dbReference type="AlphaFoldDB" id="A0A9K3KSA2"/>
<sequence>MSECTTRRLSNVDVNAASQKEASPASKRPKVVHDSRTTITDPQTASTTAVAASSLPSLASQSIFTFSLGKSPKKFQVLSCHNLEDLVDIAFQACDPADGETPSAHMWNIKVGPETYGGGNFPCMGDLSLKPNMTLLLHYDYGRDLKFTLNVESIDDAQTLLDDKTSVVSISDFPRVQPMPPPPPMTFSTDEVDLSACFPALDRILKRRVDFNLFQVGRRRLHGFIKSTSGVMKMVLLPDKPVSLSHLLKCMDVGAGIKSSGMYNWHSVVILPSDKLVRKYGKELEPGFCDCRVVLHDPLFEEEFKSIFPKISALAGFAKDKRVPRGWITYGNDVLQVVQGNGSYVGSHALKGCAFDGDGAHKPAGDDKILLRIDKKMESLHELFCRVESFLATL</sequence>
<dbReference type="Proteomes" id="UP000693970">
    <property type="component" value="Unassembled WGS sequence"/>
</dbReference>
<reference evidence="2" key="1">
    <citation type="journal article" date="2021" name="Sci. Rep.">
        <title>Diploid genomic architecture of Nitzschia inconspicua, an elite biomass production diatom.</title>
        <authorList>
            <person name="Oliver A."/>
            <person name="Podell S."/>
            <person name="Pinowska A."/>
            <person name="Traller J.C."/>
            <person name="Smith S.R."/>
            <person name="McClure R."/>
            <person name="Beliaev A."/>
            <person name="Bohutskyi P."/>
            <person name="Hill E.A."/>
            <person name="Rabines A."/>
            <person name="Zheng H."/>
            <person name="Allen L.Z."/>
            <person name="Kuo A."/>
            <person name="Grigoriev I.V."/>
            <person name="Allen A.E."/>
            <person name="Hazlebeck D."/>
            <person name="Allen E.E."/>
        </authorList>
    </citation>
    <scope>NUCLEOTIDE SEQUENCE</scope>
    <source>
        <strain evidence="2">Hildebrandi</strain>
    </source>
</reference>
<evidence type="ECO:0000313" key="2">
    <source>
        <dbReference type="EMBL" id="KAG7348998.1"/>
    </source>
</evidence>